<organism evidence="7 8">
    <name type="scientific">Rhodoblastus acidophilus</name>
    <name type="common">Rhodopseudomonas acidophila</name>
    <dbReference type="NCBI Taxonomy" id="1074"/>
    <lineage>
        <taxon>Bacteria</taxon>
        <taxon>Pseudomonadati</taxon>
        <taxon>Pseudomonadota</taxon>
        <taxon>Alphaproteobacteria</taxon>
        <taxon>Hyphomicrobiales</taxon>
        <taxon>Rhodoblastaceae</taxon>
        <taxon>Rhodoblastus</taxon>
    </lineage>
</organism>
<keyword evidence="3" id="KW-0813">Transport</keyword>
<gene>
    <name evidence="7" type="ORF">GJ654_03585</name>
</gene>
<evidence type="ECO:0000313" key="7">
    <source>
        <dbReference type="EMBL" id="MTV30073.1"/>
    </source>
</evidence>
<dbReference type="Pfam" id="PF08352">
    <property type="entry name" value="oligo_HPY"/>
    <property type="match status" value="1"/>
</dbReference>
<dbReference type="GO" id="GO:0016887">
    <property type="term" value="F:ATP hydrolysis activity"/>
    <property type="evidence" value="ECO:0007669"/>
    <property type="project" value="InterPro"/>
</dbReference>
<evidence type="ECO:0000256" key="1">
    <source>
        <dbReference type="ARBA" id="ARBA00004417"/>
    </source>
</evidence>
<dbReference type="AlphaFoldDB" id="A0A6N8DLI5"/>
<dbReference type="InterPro" id="IPR027417">
    <property type="entry name" value="P-loop_NTPase"/>
</dbReference>
<dbReference type="PROSITE" id="PS00211">
    <property type="entry name" value="ABC_TRANSPORTER_1"/>
    <property type="match status" value="2"/>
</dbReference>
<dbReference type="GO" id="GO:0005524">
    <property type="term" value="F:ATP binding"/>
    <property type="evidence" value="ECO:0007669"/>
    <property type="project" value="UniProtKB-KW"/>
</dbReference>
<evidence type="ECO:0000256" key="2">
    <source>
        <dbReference type="ARBA" id="ARBA00005417"/>
    </source>
</evidence>
<evidence type="ECO:0000313" key="8">
    <source>
        <dbReference type="Proteomes" id="UP000439113"/>
    </source>
</evidence>
<dbReference type="SMART" id="SM00382">
    <property type="entry name" value="AAA"/>
    <property type="match status" value="2"/>
</dbReference>
<keyword evidence="5 7" id="KW-0067">ATP-binding</keyword>
<reference evidence="7 8" key="1">
    <citation type="submission" date="2019-11" db="EMBL/GenBank/DDBJ databases">
        <title>Whole-genome sequence of a Rhodoblastus acidophilus DSM 142.</title>
        <authorList>
            <person name="Kyndt J.A."/>
            <person name="Meyer T.E."/>
        </authorList>
    </citation>
    <scope>NUCLEOTIDE SEQUENCE [LARGE SCALE GENOMIC DNA]</scope>
    <source>
        <strain evidence="7 8">DSM 142</strain>
    </source>
</reference>
<dbReference type="PANTHER" id="PTHR43776">
    <property type="entry name" value="TRANSPORT ATP-BINDING PROTEIN"/>
    <property type="match status" value="1"/>
</dbReference>
<dbReference type="InterPro" id="IPR003593">
    <property type="entry name" value="AAA+_ATPase"/>
</dbReference>
<dbReference type="PANTHER" id="PTHR43776:SF7">
    <property type="entry name" value="D,D-DIPEPTIDE TRANSPORT ATP-BINDING PROTEIN DDPF-RELATED"/>
    <property type="match status" value="1"/>
</dbReference>
<comment type="caution">
    <text evidence="7">The sequence shown here is derived from an EMBL/GenBank/DDBJ whole genome shotgun (WGS) entry which is preliminary data.</text>
</comment>
<dbReference type="NCBIfam" id="NF008453">
    <property type="entry name" value="PRK11308.1"/>
    <property type="match status" value="2"/>
</dbReference>
<keyword evidence="4" id="KW-0547">Nucleotide-binding</keyword>
<dbReference type="PROSITE" id="PS50893">
    <property type="entry name" value="ABC_TRANSPORTER_2"/>
    <property type="match status" value="2"/>
</dbReference>
<dbReference type="GO" id="GO:0005886">
    <property type="term" value="C:plasma membrane"/>
    <property type="evidence" value="ECO:0007669"/>
    <property type="project" value="UniProtKB-SubCell"/>
</dbReference>
<dbReference type="Pfam" id="PF00005">
    <property type="entry name" value="ABC_tran"/>
    <property type="match status" value="2"/>
</dbReference>
<feature type="domain" description="ABC transporter" evidence="6">
    <location>
        <begin position="282"/>
        <end position="521"/>
    </location>
</feature>
<dbReference type="NCBIfam" id="NF007739">
    <property type="entry name" value="PRK10419.1"/>
    <property type="match status" value="2"/>
</dbReference>
<evidence type="ECO:0000259" key="6">
    <source>
        <dbReference type="PROSITE" id="PS50893"/>
    </source>
</evidence>
<evidence type="ECO:0000256" key="4">
    <source>
        <dbReference type="ARBA" id="ARBA00022741"/>
    </source>
</evidence>
<dbReference type="SUPFAM" id="SSF52540">
    <property type="entry name" value="P-loop containing nucleoside triphosphate hydrolases"/>
    <property type="match status" value="2"/>
</dbReference>
<dbReference type="InterPro" id="IPR003439">
    <property type="entry name" value="ABC_transporter-like_ATP-bd"/>
</dbReference>
<evidence type="ECO:0000256" key="5">
    <source>
        <dbReference type="ARBA" id="ARBA00022840"/>
    </source>
</evidence>
<dbReference type="CDD" id="cd03257">
    <property type="entry name" value="ABC_NikE_OppD_transporters"/>
    <property type="match status" value="2"/>
</dbReference>
<feature type="domain" description="ABC transporter" evidence="6">
    <location>
        <begin position="6"/>
        <end position="252"/>
    </location>
</feature>
<dbReference type="GO" id="GO:0055085">
    <property type="term" value="P:transmembrane transport"/>
    <property type="evidence" value="ECO:0007669"/>
    <property type="project" value="UniProtKB-ARBA"/>
</dbReference>
<dbReference type="RefSeq" id="WP_155444731.1">
    <property type="nucleotide sequence ID" value="NZ_JAOQNR010000002.1"/>
</dbReference>
<comment type="similarity">
    <text evidence="2">Belongs to the ABC transporter superfamily.</text>
</comment>
<dbReference type="InterPro" id="IPR013563">
    <property type="entry name" value="Oligopep_ABC_C"/>
</dbReference>
<dbReference type="OrthoDB" id="9802264at2"/>
<dbReference type="InterPro" id="IPR017871">
    <property type="entry name" value="ABC_transporter-like_CS"/>
</dbReference>
<dbReference type="EMBL" id="WNKS01000002">
    <property type="protein sequence ID" value="MTV30073.1"/>
    <property type="molecule type" value="Genomic_DNA"/>
</dbReference>
<dbReference type="Proteomes" id="UP000439113">
    <property type="component" value="Unassembled WGS sequence"/>
</dbReference>
<evidence type="ECO:0000256" key="3">
    <source>
        <dbReference type="ARBA" id="ARBA00022448"/>
    </source>
</evidence>
<dbReference type="FunFam" id="3.40.50.300:FF:000016">
    <property type="entry name" value="Oligopeptide ABC transporter ATP-binding component"/>
    <property type="match status" value="1"/>
</dbReference>
<name>A0A6N8DLI5_RHOAC</name>
<accession>A0A6N8DLI5</accession>
<proteinExistence type="inferred from homology"/>
<protein>
    <submittedName>
        <fullName evidence="7">Dipeptide ABC transporter ATP-binding protein</fullName>
    </submittedName>
</protein>
<dbReference type="GO" id="GO:0015833">
    <property type="term" value="P:peptide transport"/>
    <property type="evidence" value="ECO:0007669"/>
    <property type="project" value="InterPro"/>
</dbReference>
<comment type="subcellular location">
    <subcellularLocation>
        <location evidence="1">Cell inner membrane</location>
        <topology evidence="1">Peripheral membrane protein</topology>
    </subcellularLocation>
</comment>
<dbReference type="Gene3D" id="3.40.50.300">
    <property type="entry name" value="P-loop containing nucleotide triphosphate hydrolases"/>
    <property type="match status" value="2"/>
</dbReference>
<dbReference type="InterPro" id="IPR050319">
    <property type="entry name" value="ABC_transp_ATP-bind"/>
</dbReference>
<sequence>MDQPLLRIQNLSVSFGDTPAVQNASLKLARGTTLGLVGESGSGKSVTALAVVRLLAPGAKIVGGSIRFDGQELTTAPESTLRDLRGVRIGMVFQEPMTSLNPLHVIEKQIGEILEIHGMASAQARRARTLELLKEVGLQNAEARMGAYPHELSGGQRQRVMIAMALANNPDLLIADEPTTALDVTIQAQILDLLRDLQKRHGMAILFITHDLGLVKRMADEVAVMRGGSVVETGPTAEIFANPQHEYTKMLLAAEPQGDPPPADTSAPEVLSADNLRVWFPIKSGLFRRVTSYVKAVDGVSISLRKGQTLAVVGESGSGKTTLGLALLRLIRSEGPILYLGQNIDTLGANKMRPLRKKLQIVFQDPYGSLSPRLSVAEIVEEGLIVQDRGLSADERRKLVARALADTGLDPATMDRYPHEFSGGQRQRIAIARALALDPDVIVLDEPTSALDRSVQAQIVDLLRALQDRRSLSYLFISHDLKVVKALASEIIVLRDGKAVEQGTAAEIFANPRAKYTQDLFAAAFDL</sequence>